<sequence length="153" mass="15565">MPNDIVLPARGTAFPALDLVDADGHVAPLSELIGGRRAVVHFMRSPSCPVCLGHGAVLQRMRSAGEIPDVPIVFVAPGGADAAAEAQARLAGRGIVVRASDDAHPALGLGRFLALQHSGTFVLDADGAVLSAVSAAIPTASFSRAATIDALRD</sequence>
<feature type="domain" description="Thioredoxin" evidence="1">
    <location>
        <begin position="8"/>
        <end position="153"/>
    </location>
</feature>
<name>A0ABT1ZDL4_9MICO</name>
<dbReference type="PROSITE" id="PS51352">
    <property type="entry name" value="THIOREDOXIN_2"/>
    <property type="match status" value="1"/>
</dbReference>
<accession>A0ABT1ZDL4</accession>
<evidence type="ECO:0000259" key="1">
    <source>
        <dbReference type="PROSITE" id="PS51352"/>
    </source>
</evidence>
<reference evidence="2 3" key="1">
    <citation type="submission" date="2022-08" db="EMBL/GenBank/DDBJ databases">
        <authorList>
            <person name="Li F."/>
        </authorList>
    </citation>
    <scope>NUCLEOTIDE SEQUENCE [LARGE SCALE GENOMIC DNA]</scope>
    <source>
        <strain evidence="2 3">10F1B-8-1</strain>
    </source>
</reference>
<protein>
    <recommendedName>
        <fullName evidence="1">Thioredoxin domain-containing protein</fullName>
    </recommendedName>
</protein>
<dbReference type="Proteomes" id="UP001205337">
    <property type="component" value="Unassembled WGS sequence"/>
</dbReference>
<keyword evidence="3" id="KW-1185">Reference proteome</keyword>
<evidence type="ECO:0000313" key="3">
    <source>
        <dbReference type="Proteomes" id="UP001205337"/>
    </source>
</evidence>
<comment type="caution">
    <text evidence="2">The sequence shown here is derived from an EMBL/GenBank/DDBJ whole genome shotgun (WGS) entry which is preliminary data.</text>
</comment>
<organism evidence="2 3">
    <name type="scientific">Protaetiibacter mangrovi</name>
    <dbReference type="NCBI Taxonomy" id="2970926"/>
    <lineage>
        <taxon>Bacteria</taxon>
        <taxon>Bacillati</taxon>
        <taxon>Actinomycetota</taxon>
        <taxon>Actinomycetes</taxon>
        <taxon>Micrococcales</taxon>
        <taxon>Microbacteriaceae</taxon>
        <taxon>Protaetiibacter</taxon>
    </lineage>
</organism>
<dbReference type="SUPFAM" id="SSF52833">
    <property type="entry name" value="Thioredoxin-like"/>
    <property type="match status" value="1"/>
</dbReference>
<proteinExistence type="predicted"/>
<dbReference type="Gene3D" id="3.40.30.10">
    <property type="entry name" value="Glutaredoxin"/>
    <property type="match status" value="1"/>
</dbReference>
<gene>
    <name evidence="2" type="ORF">NUH29_04345</name>
</gene>
<evidence type="ECO:0000313" key="2">
    <source>
        <dbReference type="EMBL" id="MCS0498781.1"/>
    </source>
</evidence>
<dbReference type="RefSeq" id="WP_258797784.1">
    <property type="nucleotide sequence ID" value="NZ_JANTHX010000004.1"/>
</dbReference>
<dbReference type="InterPro" id="IPR013766">
    <property type="entry name" value="Thioredoxin_domain"/>
</dbReference>
<dbReference type="EMBL" id="JANTHX010000004">
    <property type="protein sequence ID" value="MCS0498781.1"/>
    <property type="molecule type" value="Genomic_DNA"/>
</dbReference>
<dbReference type="InterPro" id="IPR036249">
    <property type="entry name" value="Thioredoxin-like_sf"/>
</dbReference>